<dbReference type="AlphaFoldDB" id="B0PFH5"/>
<comment type="caution">
    <text evidence="2">The sequence shown here is derived from an EMBL/GenBank/DDBJ whole genome shotgun (WGS) entry which is preliminary data.</text>
</comment>
<proteinExistence type="predicted"/>
<feature type="region of interest" description="Disordered" evidence="1">
    <location>
        <begin position="212"/>
        <end position="245"/>
    </location>
</feature>
<evidence type="ECO:0000256" key="1">
    <source>
        <dbReference type="SAM" id="MobiDB-lite"/>
    </source>
</evidence>
<gene>
    <name evidence="2" type="ORF">ANACOL_03555</name>
</gene>
<dbReference type="RefSeq" id="WP_006876416.1">
    <property type="nucleotide sequence ID" value="NZ_DS544187.1"/>
</dbReference>
<dbReference type="EMBL" id="ABGD02000026">
    <property type="protein sequence ID" value="EDS09751.1"/>
    <property type="molecule type" value="Genomic_DNA"/>
</dbReference>
<reference evidence="2" key="1">
    <citation type="submission" date="2007-11" db="EMBL/GenBank/DDBJ databases">
        <authorList>
            <person name="Fulton L."/>
            <person name="Clifton S."/>
            <person name="Fulton B."/>
            <person name="Xu J."/>
            <person name="Minx P."/>
            <person name="Pepin K.H."/>
            <person name="Johnson M."/>
            <person name="Thiruvilangam P."/>
            <person name="Bhonagiri V."/>
            <person name="Nash W.E."/>
            <person name="Mardis E.R."/>
            <person name="Wilson R.K."/>
        </authorList>
    </citation>
    <scope>NUCLEOTIDE SEQUENCE [LARGE SCALE GENOMIC DNA]</scope>
    <source>
        <strain evidence="2">DSM 17241</strain>
    </source>
</reference>
<organism evidence="2 3">
    <name type="scientific">Anaerotruncus colihominis DSM 17241</name>
    <dbReference type="NCBI Taxonomy" id="445972"/>
    <lineage>
        <taxon>Bacteria</taxon>
        <taxon>Bacillati</taxon>
        <taxon>Bacillota</taxon>
        <taxon>Clostridia</taxon>
        <taxon>Eubacteriales</taxon>
        <taxon>Oscillospiraceae</taxon>
        <taxon>Anaerotruncus</taxon>
    </lineage>
</organism>
<name>B0PFH5_9FIRM</name>
<dbReference type="eggNOG" id="COG0270">
    <property type="taxonomic scope" value="Bacteria"/>
</dbReference>
<protein>
    <submittedName>
        <fullName evidence="2">Uncharacterized protein</fullName>
    </submittedName>
</protein>
<keyword evidence="3" id="KW-1185">Reference proteome</keyword>
<accession>B0PFH5</accession>
<reference evidence="2" key="2">
    <citation type="submission" date="2013-09" db="EMBL/GenBank/DDBJ databases">
        <title>Draft genome sequence of Anaerotruncus colihominis(DSM 17241).</title>
        <authorList>
            <person name="Sudarsanam P."/>
            <person name="Ley R."/>
            <person name="Guruge J."/>
            <person name="Turnbaugh P.J."/>
            <person name="Mahowald M."/>
            <person name="Liep D."/>
            <person name="Gordon J."/>
        </authorList>
    </citation>
    <scope>NUCLEOTIDE SEQUENCE</scope>
    <source>
        <strain evidence="2">DSM 17241</strain>
    </source>
</reference>
<dbReference type="Proteomes" id="UP000003803">
    <property type="component" value="Unassembled WGS sequence"/>
</dbReference>
<sequence>MGLEGFPDYWAYLPGASDSARYKALSNSVAIPCVDFVLRGIALTFTESTELSERSFNMEPMKNLCGLIPESLHKRLMENKDPEMTNGEYLTKVLTAYLDQPATPRQEQRTLAVQISEEMFQQLKSYLDAHSPLTQKAFVQSLLNQALGQWEQGEEPLQDAAIQDNKKERTLAITMPETLFQRVEQYLEAHKGMSKRAFVVGVVAQELRSWEMEQNQSETQERDEAQSQEPDPEQDEQGFGMSMTM</sequence>
<dbReference type="HOGENOM" id="CLU_098929_0_0_9"/>
<evidence type="ECO:0000313" key="2">
    <source>
        <dbReference type="EMBL" id="EDS09751.1"/>
    </source>
</evidence>
<evidence type="ECO:0000313" key="3">
    <source>
        <dbReference type="Proteomes" id="UP000003803"/>
    </source>
</evidence>